<evidence type="ECO:0000313" key="10">
    <source>
        <dbReference type="Proteomes" id="UP000318331"/>
    </source>
</evidence>
<dbReference type="RefSeq" id="WP_141915331.1">
    <property type="nucleotide sequence ID" value="NZ_BAAAYS010000013.1"/>
</dbReference>
<dbReference type="InterPro" id="IPR016143">
    <property type="entry name" value="Citrate_synth-like_sm_a-sub"/>
</dbReference>
<gene>
    <name evidence="9" type="ORF">FB466_0343</name>
</gene>
<name>A0A543I4P5_9MICO</name>
<evidence type="ECO:0000256" key="3">
    <source>
        <dbReference type="ARBA" id="ARBA00022532"/>
    </source>
</evidence>
<dbReference type="PANTHER" id="PTHR11739:SF4">
    <property type="entry name" value="CITRATE SYNTHASE, PEROXISOMAL"/>
    <property type="match status" value="1"/>
</dbReference>
<keyword evidence="10" id="KW-1185">Reference proteome</keyword>
<dbReference type="GO" id="GO:0005975">
    <property type="term" value="P:carbohydrate metabolic process"/>
    <property type="evidence" value="ECO:0007669"/>
    <property type="project" value="TreeGrafter"/>
</dbReference>
<protein>
    <recommendedName>
        <fullName evidence="6">Citrate synthase</fullName>
    </recommendedName>
</protein>
<dbReference type="InterPro" id="IPR002020">
    <property type="entry name" value="Citrate_synthase"/>
</dbReference>
<dbReference type="PRINTS" id="PR00143">
    <property type="entry name" value="CITRTSNTHASE"/>
</dbReference>
<sequence>MTDTIQIYKGLAGVVVDYTAVSKVNPDTNSLLYRGYPVQELAARCSFEEVAWLLWHGELPTPTELAECVRVERSQRALDPVVKLIVDQLPTTAHPMDVLRTAVSAIGARDPEAADDSREGNLAHAARLFAAIPAIVAYDQRRRRGQELIEPRDDLDYSANFLWMTFGELPSAAAIDVFRISMVLYAEHSFNASTFTARVITSTMSDLYSAVTGAIGALKGPLHGGANEAVMHIFNEIGTADKAEDWLAQALAEKRKIMGFGHRVYKRGDSRVPTMKAALDVLIAESGRSDLAELYDALEKAMTERKNILPNLDYPSGPAYHILGFDTEIFTPLFVAARITGWTAHIIEQQASNALIRPLSAYNGVDERHLPGV</sequence>
<dbReference type="InterPro" id="IPR011278">
    <property type="entry name" value="2-MeCitrate/Citrate_synth_II"/>
</dbReference>
<dbReference type="Proteomes" id="UP000318331">
    <property type="component" value="Unassembled WGS sequence"/>
</dbReference>
<feature type="active site" evidence="7">
    <location>
        <position position="313"/>
    </location>
</feature>
<dbReference type="GO" id="GO:0005829">
    <property type="term" value="C:cytosol"/>
    <property type="evidence" value="ECO:0007669"/>
    <property type="project" value="TreeGrafter"/>
</dbReference>
<evidence type="ECO:0000256" key="6">
    <source>
        <dbReference type="PIRNR" id="PIRNR001369"/>
    </source>
</evidence>
<dbReference type="NCBIfam" id="TIGR01800">
    <property type="entry name" value="cit_synth_II"/>
    <property type="match status" value="1"/>
</dbReference>
<dbReference type="GO" id="GO:0036440">
    <property type="term" value="F:citrate synthase activity"/>
    <property type="evidence" value="ECO:0007669"/>
    <property type="project" value="UniProtKB-EC"/>
</dbReference>
<dbReference type="FunFam" id="1.10.230.10:FF:000003">
    <property type="entry name" value="Citrate synthase"/>
    <property type="match status" value="1"/>
</dbReference>
<dbReference type="OrthoDB" id="9800864at2"/>
<dbReference type="SUPFAM" id="SSF48256">
    <property type="entry name" value="Citrate synthase"/>
    <property type="match status" value="1"/>
</dbReference>
<dbReference type="InterPro" id="IPR016142">
    <property type="entry name" value="Citrate_synth-like_lrg_a-sub"/>
</dbReference>
<organism evidence="9 10">
    <name type="scientific">Klugiella xanthotipulae</name>
    <dbReference type="NCBI Taxonomy" id="244735"/>
    <lineage>
        <taxon>Bacteria</taxon>
        <taxon>Bacillati</taxon>
        <taxon>Actinomycetota</taxon>
        <taxon>Actinomycetes</taxon>
        <taxon>Micrococcales</taxon>
        <taxon>Microbacteriaceae</taxon>
        <taxon>Klugiella</taxon>
    </lineage>
</organism>
<dbReference type="UniPathway" id="UPA00223"/>
<evidence type="ECO:0000313" key="9">
    <source>
        <dbReference type="EMBL" id="TQM65539.1"/>
    </source>
</evidence>
<keyword evidence="4 6" id="KW-0808">Transferase</keyword>
<dbReference type="Gene3D" id="1.10.580.10">
    <property type="entry name" value="Citrate Synthase, domain 1"/>
    <property type="match status" value="1"/>
</dbReference>
<dbReference type="Gene3D" id="1.10.230.10">
    <property type="entry name" value="Cytochrome P450-Terp, domain 2"/>
    <property type="match status" value="1"/>
</dbReference>
<comment type="similarity">
    <text evidence="2 6 8">Belongs to the citrate synthase family.</text>
</comment>
<comment type="caution">
    <text evidence="9">The sequence shown here is derived from an EMBL/GenBank/DDBJ whole genome shotgun (WGS) entry which is preliminary data.</text>
</comment>
<accession>A0A543I4P5</accession>
<evidence type="ECO:0000256" key="8">
    <source>
        <dbReference type="RuleBase" id="RU003406"/>
    </source>
</evidence>
<evidence type="ECO:0000256" key="7">
    <source>
        <dbReference type="PIRSR" id="PIRSR001369-1"/>
    </source>
</evidence>
<dbReference type="NCBIfam" id="NF010636">
    <property type="entry name" value="PRK14033.1"/>
    <property type="match status" value="1"/>
</dbReference>
<dbReference type="InterPro" id="IPR036969">
    <property type="entry name" value="Citrate_synthase_sf"/>
</dbReference>
<proteinExistence type="inferred from homology"/>
<reference evidence="9 10" key="1">
    <citation type="submission" date="2019-06" db="EMBL/GenBank/DDBJ databases">
        <title>Sequencing the genomes of 1000 actinobacteria strains.</title>
        <authorList>
            <person name="Klenk H.-P."/>
        </authorList>
    </citation>
    <scope>NUCLEOTIDE SEQUENCE [LARGE SCALE GENOMIC DNA]</scope>
    <source>
        <strain evidence="9 10">DSM 18031</strain>
    </source>
</reference>
<dbReference type="PROSITE" id="PS00480">
    <property type="entry name" value="CITRATE_SYNTHASE"/>
    <property type="match status" value="1"/>
</dbReference>
<dbReference type="PANTHER" id="PTHR11739">
    <property type="entry name" value="CITRATE SYNTHASE"/>
    <property type="match status" value="1"/>
</dbReference>
<dbReference type="Pfam" id="PF00285">
    <property type="entry name" value="Citrate_synt"/>
    <property type="match status" value="1"/>
</dbReference>
<dbReference type="PIRSF" id="PIRSF001369">
    <property type="entry name" value="Citrate_synth"/>
    <property type="match status" value="1"/>
</dbReference>
<comment type="pathway">
    <text evidence="1">Carbohydrate metabolism; tricarboxylic acid cycle; isocitrate from oxaloacetate: step 1/2.</text>
</comment>
<dbReference type="AlphaFoldDB" id="A0A543I4P5"/>
<comment type="catalytic activity">
    <reaction evidence="5">
        <text>oxaloacetate + acetyl-CoA + H2O = citrate + CoA + H(+)</text>
        <dbReference type="Rhea" id="RHEA:16845"/>
        <dbReference type="ChEBI" id="CHEBI:15377"/>
        <dbReference type="ChEBI" id="CHEBI:15378"/>
        <dbReference type="ChEBI" id="CHEBI:16452"/>
        <dbReference type="ChEBI" id="CHEBI:16947"/>
        <dbReference type="ChEBI" id="CHEBI:57287"/>
        <dbReference type="ChEBI" id="CHEBI:57288"/>
        <dbReference type="EC" id="2.3.3.16"/>
    </reaction>
</comment>
<dbReference type="GO" id="GO:0006099">
    <property type="term" value="P:tricarboxylic acid cycle"/>
    <property type="evidence" value="ECO:0007669"/>
    <property type="project" value="UniProtKB-UniPathway"/>
</dbReference>
<dbReference type="InterPro" id="IPR019810">
    <property type="entry name" value="Citrate_synthase_AS"/>
</dbReference>
<dbReference type="InterPro" id="IPR024176">
    <property type="entry name" value="Citrate_synthase_bac-typ"/>
</dbReference>
<evidence type="ECO:0000256" key="5">
    <source>
        <dbReference type="ARBA" id="ARBA00049288"/>
    </source>
</evidence>
<keyword evidence="3" id="KW-0816">Tricarboxylic acid cycle</keyword>
<evidence type="ECO:0000256" key="4">
    <source>
        <dbReference type="ARBA" id="ARBA00022679"/>
    </source>
</evidence>
<dbReference type="EMBL" id="VFPN01000001">
    <property type="protein sequence ID" value="TQM65539.1"/>
    <property type="molecule type" value="Genomic_DNA"/>
</dbReference>
<evidence type="ECO:0000256" key="2">
    <source>
        <dbReference type="ARBA" id="ARBA00010566"/>
    </source>
</evidence>
<evidence type="ECO:0000256" key="1">
    <source>
        <dbReference type="ARBA" id="ARBA00004751"/>
    </source>
</evidence>
<feature type="active site" evidence="7">
    <location>
        <position position="262"/>
    </location>
</feature>